<evidence type="ECO:0000313" key="3">
    <source>
        <dbReference type="Proteomes" id="UP000078340"/>
    </source>
</evidence>
<sequence>MRKRLTTGIVVLIWTGPHANMWEVEGRNHLDGLMNCSRLLPKLLLGVLHELCLTLHVPTCYHSTERWLPRLPYTSFRTASAGGLQDTLLGDTSRFRLVCFPFIVRN</sequence>
<dbReference type="AlphaFoldDB" id="A0A179GV27"/>
<gene>
    <name evidence="1" type="ORF">VFPBJ_09508</name>
    <name evidence="2" type="ORF">VFPFJ_09618</name>
</gene>
<dbReference type="Proteomes" id="UP000078240">
    <property type="component" value="Unassembled WGS sequence"/>
</dbReference>
<name>A0A179GV27_PURLI</name>
<proteinExistence type="predicted"/>
<dbReference type="EMBL" id="LSBI01000009">
    <property type="protein sequence ID" value="OAQ81163.1"/>
    <property type="molecule type" value="Genomic_DNA"/>
</dbReference>
<protein>
    <submittedName>
        <fullName evidence="2">Uncharacterized protein</fullName>
    </submittedName>
</protein>
<organism evidence="2 3">
    <name type="scientific">Purpureocillium lilacinum</name>
    <name type="common">Paecilomyces lilacinus</name>
    <dbReference type="NCBI Taxonomy" id="33203"/>
    <lineage>
        <taxon>Eukaryota</taxon>
        <taxon>Fungi</taxon>
        <taxon>Dikarya</taxon>
        <taxon>Ascomycota</taxon>
        <taxon>Pezizomycotina</taxon>
        <taxon>Sordariomycetes</taxon>
        <taxon>Hypocreomycetidae</taxon>
        <taxon>Hypocreales</taxon>
        <taxon>Ophiocordycipitaceae</taxon>
        <taxon>Purpureocillium</taxon>
    </lineage>
</organism>
<dbReference type="EMBL" id="LSBH01000008">
    <property type="protein sequence ID" value="OAQ75535.1"/>
    <property type="molecule type" value="Genomic_DNA"/>
</dbReference>
<reference evidence="2 3" key="1">
    <citation type="submission" date="2016-02" db="EMBL/GenBank/DDBJ databases">
        <title>Biosynthesis of antibiotic leucinostatins and their inhibition on Phytophthora in bio-control Purpureocillium lilacinum.</title>
        <authorList>
            <person name="Wang G."/>
            <person name="Liu Z."/>
            <person name="Lin R."/>
            <person name="Li E."/>
            <person name="Mao Z."/>
            <person name="Ling J."/>
            <person name="Yin W."/>
            <person name="Xie B."/>
        </authorList>
    </citation>
    <scope>NUCLEOTIDE SEQUENCE [LARGE SCALE GENOMIC DNA]</scope>
    <source>
        <strain evidence="1">PLBJ-1</strain>
        <strain evidence="2">PLFJ-1</strain>
    </source>
</reference>
<accession>A0A179GV27</accession>
<evidence type="ECO:0000313" key="2">
    <source>
        <dbReference type="EMBL" id="OAQ81163.1"/>
    </source>
</evidence>
<evidence type="ECO:0000313" key="1">
    <source>
        <dbReference type="EMBL" id="OAQ75535.1"/>
    </source>
</evidence>
<comment type="caution">
    <text evidence="2">The sequence shown here is derived from an EMBL/GenBank/DDBJ whole genome shotgun (WGS) entry which is preliminary data.</text>
</comment>
<dbReference type="Proteomes" id="UP000078340">
    <property type="component" value="Unassembled WGS sequence"/>
</dbReference>